<feature type="chain" id="PRO_5046700637" evidence="1">
    <location>
        <begin position="23"/>
        <end position="287"/>
    </location>
</feature>
<feature type="signal peptide" evidence="1">
    <location>
        <begin position="1"/>
        <end position="22"/>
    </location>
</feature>
<evidence type="ECO:0000256" key="1">
    <source>
        <dbReference type="SAM" id="SignalP"/>
    </source>
</evidence>
<comment type="caution">
    <text evidence="2">The sequence shown here is derived from an EMBL/GenBank/DDBJ whole genome shotgun (WGS) entry which is preliminary data.</text>
</comment>
<dbReference type="Pfam" id="PF12974">
    <property type="entry name" value="Phosphonate-bd"/>
    <property type="match status" value="1"/>
</dbReference>
<name>A0ABS6MBR8_9GAMM</name>
<dbReference type="RefSeq" id="WP_217335035.1">
    <property type="nucleotide sequence ID" value="NZ_JAHQZT010000010.1"/>
</dbReference>
<dbReference type="EMBL" id="JAHQZT010000010">
    <property type="protein sequence ID" value="MBV0933615.1"/>
    <property type="molecule type" value="Genomic_DNA"/>
</dbReference>
<sequence length="287" mass="32195">MKPILFAALAWLCIAGAGVVPAGAVHASTIRAEVAAPVYTMGVVPQFEQRKLFDIWHPIIQALQPALDFRLELVGSPKIPVFEKKFLAGEYDFAYMNPYHLLKANESQGYIPLVQDGSRHLKGILVVHKDSPYARVEQLDGKMIAFPSPNALGASLLMRADLESLFKLTYFPRYVQTHSSVYLNVALGQTAAGGGVYSTLKQQPPEVRERLRVIYKTRSMSPHPLSAHPRVPAEHREALRQAWLKLATTDAGRRLMARIPMYQPVVAQLEDYAEMRAWGLDRFYILE</sequence>
<accession>A0ABS6MBR8</accession>
<keyword evidence="1" id="KW-0732">Signal</keyword>
<proteinExistence type="predicted"/>
<evidence type="ECO:0000313" key="2">
    <source>
        <dbReference type="EMBL" id="MBV0933615.1"/>
    </source>
</evidence>
<dbReference type="PANTHER" id="PTHR35841:SF1">
    <property type="entry name" value="PHOSPHONATES-BINDING PERIPLASMIC PROTEIN"/>
    <property type="match status" value="1"/>
</dbReference>
<reference evidence="2 3" key="1">
    <citation type="submission" date="2021-06" db="EMBL/GenBank/DDBJ databases">
        <title>Bacterium isolated from marine sediment.</title>
        <authorList>
            <person name="Zhu K.-L."/>
            <person name="Du Z.-J."/>
            <person name="Liang Q.-Y."/>
        </authorList>
    </citation>
    <scope>NUCLEOTIDE SEQUENCE [LARGE SCALE GENOMIC DNA]</scope>
    <source>
        <strain evidence="2 3">A346</strain>
    </source>
</reference>
<organism evidence="2 3">
    <name type="scientific">Marinobacterium weihaiense</name>
    <dbReference type="NCBI Taxonomy" id="2851016"/>
    <lineage>
        <taxon>Bacteria</taxon>
        <taxon>Pseudomonadati</taxon>
        <taxon>Pseudomonadota</taxon>
        <taxon>Gammaproteobacteria</taxon>
        <taxon>Oceanospirillales</taxon>
        <taxon>Oceanospirillaceae</taxon>
        <taxon>Marinobacterium</taxon>
    </lineage>
</organism>
<evidence type="ECO:0000313" key="3">
    <source>
        <dbReference type="Proteomes" id="UP000755551"/>
    </source>
</evidence>
<protein>
    <submittedName>
        <fullName evidence="2">Phosphate/phosphite/phosphonate ABC transporter substrate-binding protein</fullName>
    </submittedName>
</protein>
<dbReference type="Proteomes" id="UP000755551">
    <property type="component" value="Unassembled WGS sequence"/>
</dbReference>
<keyword evidence="3" id="KW-1185">Reference proteome</keyword>
<dbReference type="PANTHER" id="PTHR35841">
    <property type="entry name" value="PHOSPHONATES-BINDING PERIPLASMIC PROTEIN"/>
    <property type="match status" value="1"/>
</dbReference>
<gene>
    <name evidence="2" type="ORF">KTN04_09725</name>
</gene>